<name>A0AAV5VT37_9BILA</name>
<dbReference type="EMBL" id="BTSY01000003">
    <property type="protein sequence ID" value="GMT21177.1"/>
    <property type="molecule type" value="Genomic_DNA"/>
</dbReference>
<gene>
    <name evidence="1" type="ORF">PFISCL1PPCAC_12474</name>
    <name evidence="2" type="ORF">PFISCL1PPCAC_12477</name>
</gene>
<accession>A0AAV5VT37</accession>
<sequence>MHEDSSEVKSVLNGLMKKLNGDKNEIEDIGNTFNDENIIEMLNMTLTEQANIRSQLEELIGKYRQIIDKTDGYIAYLEFAEYWHKMPDL</sequence>
<proteinExistence type="predicted"/>
<evidence type="ECO:0000313" key="3">
    <source>
        <dbReference type="Proteomes" id="UP001432322"/>
    </source>
</evidence>
<dbReference type="AlphaFoldDB" id="A0AAV5VT37"/>
<feature type="non-terminal residue" evidence="2">
    <location>
        <position position="89"/>
    </location>
</feature>
<reference evidence="2" key="1">
    <citation type="submission" date="2023-10" db="EMBL/GenBank/DDBJ databases">
        <title>Genome assembly of Pristionchus species.</title>
        <authorList>
            <person name="Yoshida K."/>
            <person name="Sommer R.J."/>
        </authorList>
    </citation>
    <scope>NUCLEOTIDE SEQUENCE</scope>
    <source>
        <strain evidence="2">RS5133</strain>
    </source>
</reference>
<protein>
    <submittedName>
        <fullName evidence="2">Uncharacterized protein</fullName>
    </submittedName>
</protein>
<keyword evidence="3" id="KW-1185">Reference proteome</keyword>
<dbReference type="Proteomes" id="UP001432322">
    <property type="component" value="Unassembled WGS sequence"/>
</dbReference>
<organism evidence="2 3">
    <name type="scientific">Pristionchus fissidentatus</name>
    <dbReference type="NCBI Taxonomy" id="1538716"/>
    <lineage>
        <taxon>Eukaryota</taxon>
        <taxon>Metazoa</taxon>
        <taxon>Ecdysozoa</taxon>
        <taxon>Nematoda</taxon>
        <taxon>Chromadorea</taxon>
        <taxon>Rhabditida</taxon>
        <taxon>Rhabditina</taxon>
        <taxon>Diplogasteromorpha</taxon>
        <taxon>Diplogasteroidea</taxon>
        <taxon>Neodiplogasteridae</taxon>
        <taxon>Pristionchus</taxon>
    </lineage>
</organism>
<evidence type="ECO:0000313" key="2">
    <source>
        <dbReference type="EMBL" id="GMT21180.1"/>
    </source>
</evidence>
<dbReference type="EMBL" id="BTSY01000003">
    <property type="protein sequence ID" value="GMT21180.1"/>
    <property type="molecule type" value="Genomic_DNA"/>
</dbReference>
<comment type="caution">
    <text evidence="2">The sequence shown here is derived from an EMBL/GenBank/DDBJ whole genome shotgun (WGS) entry which is preliminary data.</text>
</comment>
<evidence type="ECO:0000313" key="1">
    <source>
        <dbReference type="EMBL" id="GMT21177.1"/>
    </source>
</evidence>